<reference evidence="1 2" key="1">
    <citation type="submission" date="2019-09" db="EMBL/GenBank/DDBJ databases">
        <title>Complete genome sequencing of four Arcobacter species reveals a diverse suite of mobile elements.</title>
        <authorList>
            <person name="Miller W.G."/>
            <person name="Yee E."/>
            <person name="Bono J.L."/>
        </authorList>
    </citation>
    <scope>NUCLEOTIDE SEQUENCE [LARGE SCALE GENOMIC DNA]</scope>
    <source>
        <strain evidence="1 2">LMG 26638</strain>
    </source>
</reference>
<organism evidence="1 2">
    <name type="scientific">Malaciobacter pacificus</name>
    <dbReference type="NCBI Taxonomy" id="1080223"/>
    <lineage>
        <taxon>Bacteria</taxon>
        <taxon>Pseudomonadati</taxon>
        <taxon>Campylobacterota</taxon>
        <taxon>Epsilonproteobacteria</taxon>
        <taxon>Campylobacterales</taxon>
        <taxon>Arcobacteraceae</taxon>
        <taxon>Malaciobacter</taxon>
    </lineage>
</organism>
<reference evidence="2" key="2">
    <citation type="submission" date="2019-09" db="EMBL/GenBank/DDBJ databases">
        <title>Complete genome sequencing of four Arcobacter species reveals a diverse suite of mobile elements.</title>
        <authorList>
            <person name="On S.L.W."/>
            <person name="Miller W.G."/>
            <person name="Biggs P."/>
            <person name="Cornelius A."/>
            <person name="Vandamme P."/>
        </authorList>
    </citation>
    <scope>NUCLEOTIDE SEQUENCE [LARGE SCALE GENOMIC DNA]</scope>
    <source>
        <strain evidence="2">LMG 26638</strain>
    </source>
</reference>
<dbReference type="OrthoDB" id="9953191at2"/>
<reference evidence="1 2" key="3">
    <citation type="submission" date="2019-09" db="EMBL/GenBank/DDBJ databases">
        <title>Taxonomic note: a critical rebuttal of the proposed division of the genus Arcobacter into six genera, emended descriptions of Arcobacter anaerophilus and the genus Arcobacter, and an assessment of genus-level boundaries for Epsilonproteobacteria using in silico genomic comparator tools.</title>
        <authorList>
            <person name="On S.L.W."/>
            <person name="Miller W.G."/>
            <person name="Biggs P."/>
            <person name="Cornelius A."/>
            <person name="Vandamme P."/>
        </authorList>
    </citation>
    <scope>NUCLEOTIDE SEQUENCE [LARGE SCALE GENOMIC DNA]</scope>
    <source>
        <strain evidence="1 2">LMG 26638</strain>
    </source>
</reference>
<keyword evidence="2" id="KW-1185">Reference proteome</keyword>
<evidence type="ECO:0000313" key="2">
    <source>
        <dbReference type="Proteomes" id="UP000322726"/>
    </source>
</evidence>
<dbReference type="RefSeq" id="WP_130234542.1">
    <property type="nucleotide sequence ID" value="NZ_BMEF01000026.1"/>
</dbReference>
<name>A0A5C2HBQ9_9BACT</name>
<dbReference type="AlphaFoldDB" id="A0A5C2HBQ9"/>
<gene>
    <name evidence="1" type="ORF">APAC_2617</name>
</gene>
<sequence>MSFIYMFFHAFLENFIYKRINTKDNKNFQSSIMFLISSVTLFLIYLTFFGFKNEDFLFLKDYKFYILCFLEIGVFYLYRENYNQNKNNYTMVNMFVFSTIYLMPIMAYFYNQIFSFDSSLDIKYESFIEAFIFSFTLFILTSIYYISKIKNKEVKNLKLLILLLFVLLNTMYFAVKTVQTYNGFLIYSFIQVVITINFFILSQKGKNKEQKTITLKDIVFYFLWPIYFSLFFLAAALMSVEFVTISKRISQIISAMILDKKVIKKDFILIGFIFIITICFYFYKS</sequence>
<dbReference type="Proteomes" id="UP000322726">
    <property type="component" value="Chromosome"/>
</dbReference>
<evidence type="ECO:0000313" key="1">
    <source>
        <dbReference type="EMBL" id="QEP35658.1"/>
    </source>
</evidence>
<accession>A0A5C2HBQ9</accession>
<dbReference type="EMBL" id="CP035928">
    <property type="protein sequence ID" value="QEP35658.1"/>
    <property type="molecule type" value="Genomic_DNA"/>
</dbReference>
<proteinExistence type="predicted"/>
<protein>
    <submittedName>
        <fullName evidence="1">Uncharacterized protein</fullName>
    </submittedName>
</protein>
<dbReference type="KEGG" id="apai:APAC_2617"/>